<organism evidence="3 4">
    <name type="scientific">Pseudodonghicola xiamenensis</name>
    <dbReference type="NCBI Taxonomy" id="337702"/>
    <lineage>
        <taxon>Bacteria</taxon>
        <taxon>Pseudomonadati</taxon>
        <taxon>Pseudomonadota</taxon>
        <taxon>Alphaproteobacteria</taxon>
        <taxon>Rhodobacterales</taxon>
        <taxon>Paracoccaceae</taxon>
        <taxon>Pseudodonghicola</taxon>
    </lineage>
</organism>
<keyword evidence="1" id="KW-0472">Membrane</keyword>
<evidence type="ECO:0000259" key="2">
    <source>
        <dbReference type="Pfam" id="PF07331"/>
    </source>
</evidence>
<proteinExistence type="predicted"/>
<gene>
    <name evidence="3" type="ORF">GCM10010961_30580</name>
</gene>
<reference evidence="3" key="1">
    <citation type="journal article" date="2014" name="Int. J. Syst. Evol. Microbiol.">
        <title>Complete genome sequence of Corynebacterium casei LMG S-19264T (=DSM 44701T), isolated from a smear-ripened cheese.</title>
        <authorList>
            <consortium name="US DOE Joint Genome Institute (JGI-PGF)"/>
            <person name="Walter F."/>
            <person name="Albersmeier A."/>
            <person name="Kalinowski J."/>
            <person name="Ruckert C."/>
        </authorList>
    </citation>
    <scope>NUCLEOTIDE SEQUENCE</scope>
    <source>
        <strain evidence="3">CGMCC 1.7081</strain>
    </source>
</reference>
<dbReference type="Proteomes" id="UP000611500">
    <property type="component" value="Unassembled WGS sequence"/>
</dbReference>
<feature type="domain" description="DUF1468" evidence="2">
    <location>
        <begin position="9"/>
        <end position="155"/>
    </location>
</feature>
<name>A0A8J3H7G5_9RHOB</name>
<comment type="caution">
    <text evidence="3">The sequence shown here is derived from an EMBL/GenBank/DDBJ whole genome shotgun (WGS) entry which is preliminary data.</text>
</comment>
<evidence type="ECO:0000256" key="1">
    <source>
        <dbReference type="SAM" id="Phobius"/>
    </source>
</evidence>
<evidence type="ECO:0000313" key="4">
    <source>
        <dbReference type="Proteomes" id="UP000611500"/>
    </source>
</evidence>
<feature type="transmembrane region" description="Helical" evidence="1">
    <location>
        <begin position="7"/>
        <end position="27"/>
    </location>
</feature>
<sequence length="165" mass="17873">MTKPVLRGLLVVAFFALSAFYLVPVFVPRPAFIPGFAPPPDMWPRTVSIVGIVLGALALITALRGGSTAEEDAIETDGSPISRMALRFAGLVLLFVLFFALIPYAGFMVATMLLIFCTILMTGERGHRVWILLLSIGGPVLLLMFFHSALGTQFPKGELTKMLGF</sequence>
<feature type="transmembrane region" description="Helical" evidence="1">
    <location>
        <begin position="47"/>
        <end position="67"/>
    </location>
</feature>
<accession>A0A8J3H7G5</accession>
<feature type="transmembrane region" description="Helical" evidence="1">
    <location>
        <begin position="88"/>
        <end position="121"/>
    </location>
</feature>
<feature type="transmembrane region" description="Helical" evidence="1">
    <location>
        <begin position="127"/>
        <end position="146"/>
    </location>
</feature>
<dbReference type="AlphaFoldDB" id="A0A8J3H7G5"/>
<dbReference type="Pfam" id="PF07331">
    <property type="entry name" value="TctB"/>
    <property type="match status" value="1"/>
</dbReference>
<keyword evidence="4" id="KW-1185">Reference proteome</keyword>
<dbReference type="InterPro" id="IPR009936">
    <property type="entry name" value="DUF1468"/>
</dbReference>
<keyword evidence="1" id="KW-1133">Transmembrane helix</keyword>
<evidence type="ECO:0000313" key="3">
    <source>
        <dbReference type="EMBL" id="GHG96296.1"/>
    </source>
</evidence>
<protein>
    <recommendedName>
        <fullName evidence="2">DUF1468 domain-containing protein</fullName>
    </recommendedName>
</protein>
<keyword evidence="1" id="KW-0812">Transmembrane</keyword>
<reference evidence="3" key="2">
    <citation type="submission" date="2020-09" db="EMBL/GenBank/DDBJ databases">
        <authorList>
            <person name="Sun Q."/>
            <person name="Zhou Y."/>
        </authorList>
    </citation>
    <scope>NUCLEOTIDE SEQUENCE</scope>
    <source>
        <strain evidence="3">CGMCC 1.7081</strain>
    </source>
</reference>
<dbReference type="RefSeq" id="WP_189658353.1">
    <property type="nucleotide sequence ID" value="NZ_BNAP01000016.1"/>
</dbReference>
<dbReference type="EMBL" id="BNAP01000016">
    <property type="protein sequence ID" value="GHG96296.1"/>
    <property type="molecule type" value="Genomic_DNA"/>
</dbReference>